<dbReference type="AlphaFoldDB" id="A0A1Z4JC12"/>
<dbReference type="EMBL" id="AP018203">
    <property type="protein sequence ID" value="BAY55134.1"/>
    <property type="molecule type" value="Genomic_DNA"/>
</dbReference>
<dbReference type="EMBL" id="AP018203">
    <property type="protein sequence ID" value="BAY54271.1"/>
    <property type="molecule type" value="Genomic_DNA"/>
</dbReference>
<dbReference type="InterPro" id="IPR047710">
    <property type="entry name" value="Transpos_IS5-like"/>
</dbReference>
<proteinExistence type="predicted"/>
<dbReference type="PANTHER" id="PTHR33803">
    <property type="entry name" value="IS1478 TRANSPOSASE"/>
    <property type="match status" value="1"/>
</dbReference>
<protein>
    <submittedName>
        <fullName evidence="3">Transposon-related protein</fullName>
    </submittedName>
</protein>
<keyword evidence="6" id="KW-1185">Reference proteome</keyword>
<dbReference type="EMBL" id="AP018203">
    <property type="protein sequence ID" value="BAY54171.1"/>
    <property type="molecule type" value="Genomic_DNA"/>
</dbReference>
<dbReference type="Proteomes" id="UP000217895">
    <property type="component" value="Chromosome"/>
</dbReference>
<dbReference type="EMBL" id="AP018203">
    <property type="protein sequence ID" value="BAY55693.1"/>
    <property type="molecule type" value="Genomic_DNA"/>
</dbReference>
<evidence type="ECO:0000313" key="4">
    <source>
        <dbReference type="EMBL" id="BAY55134.1"/>
    </source>
</evidence>
<name>A0A1Z4JC12_LEPBY</name>
<feature type="domain" description="Transposase InsH N-terminal" evidence="1">
    <location>
        <begin position="19"/>
        <end position="116"/>
    </location>
</feature>
<gene>
    <name evidence="2" type="ORF">NIES2135_09850</name>
    <name evidence="3" type="ORF">NIES2135_10870</name>
    <name evidence="4" type="ORF">NIES2135_19560</name>
    <name evidence="5" type="ORF">NIES2135_25170</name>
</gene>
<evidence type="ECO:0000259" key="1">
    <source>
        <dbReference type="Pfam" id="PF05598"/>
    </source>
</evidence>
<dbReference type="Pfam" id="PF05598">
    <property type="entry name" value="DUF772"/>
    <property type="match status" value="1"/>
</dbReference>
<organism evidence="3 6">
    <name type="scientific">Leptolyngbya boryana NIES-2135</name>
    <dbReference type="NCBI Taxonomy" id="1973484"/>
    <lineage>
        <taxon>Bacteria</taxon>
        <taxon>Bacillati</taxon>
        <taxon>Cyanobacteriota</taxon>
        <taxon>Cyanophyceae</taxon>
        <taxon>Leptolyngbyales</taxon>
        <taxon>Leptolyngbyaceae</taxon>
        <taxon>Leptolyngbya group</taxon>
        <taxon>Leptolyngbya</taxon>
    </lineage>
</organism>
<reference evidence="3 6" key="1">
    <citation type="submission" date="2017-06" db="EMBL/GenBank/DDBJ databases">
        <title>Genome sequencing of cyanobaciteial culture collection at National Institute for Environmental Studies (NIES).</title>
        <authorList>
            <person name="Hirose Y."/>
            <person name="Shimura Y."/>
            <person name="Fujisawa T."/>
            <person name="Nakamura Y."/>
            <person name="Kawachi M."/>
        </authorList>
    </citation>
    <scope>NUCLEOTIDE SEQUENCE [LARGE SCALE GENOMIC DNA]</scope>
    <source>
        <strain evidence="3 6">NIES-2135</strain>
    </source>
</reference>
<sequence length="425" mass="47975">MTGFSKTPSGKSSSEAPKLKAQLNAQHALFKLANLLDWESLEQDFGTTMTTDGGRPPLPVRLMVGLHYLKALYNESDESVVAKWVENPYWQYFCGEETFQHQLPCHPSSLGNWRRRVGVDGLEKLLSQVIKTAMQCEALSPQDVKQVIVDTTVQEKAIAFPTDARLYDKARRTLVRMARKHQVKLRQTYVRVGKQVLLKQSRYAAARQGRRAQKQTRILRTYLGRVIRDLERKLKPMPEAVAVLLKSAKRIYQQQKQDKGKCYSIHAPEVECIAKGKAHKPYEFGCKVVLTTTNASNWIVGIAAQHGNPYDGSTLTPAIEQVERLTDIRPNHATVDQGFRGKDHHPQDVEVLVCDTRKRTGKARRLFKRRSAIEPVIGHSKSDHCLGRNYLKGQLGDSLNALLAGCGFNLRKLFRAVMVLEVEPA</sequence>
<dbReference type="InterPro" id="IPR008490">
    <property type="entry name" value="Transposase_InsH_N"/>
</dbReference>
<evidence type="ECO:0000313" key="5">
    <source>
        <dbReference type="EMBL" id="BAY55693.1"/>
    </source>
</evidence>
<evidence type="ECO:0000313" key="2">
    <source>
        <dbReference type="EMBL" id="BAY54171.1"/>
    </source>
</evidence>
<evidence type="ECO:0000313" key="3">
    <source>
        <dbReference type="EMBL" id="BAY54271.1"/>
    </source>
</evidence>
<accession>A0A1Z4JC12</accession>
<dbReference type="NCBIfam" id="NF033578">
    <property type="entry name" value="transpos_IS5_1"/>
    <property type="match status" value="1"/>
</dbReference>
<dbReference type="PANTHER" id="PTHR33803:SF3">
    <property type="entry name" value="BLL1974 PROTEIN"/>
    <property type="match status" value="1"/>
</dbReference>
<evidence type="ECO:0000313" key="6">
    <source>
        <dbReference type="Proteomes" id="UP000217895"/>
    </source>
</evidence>